<evidence type="ECO:0000256" key="2">
    <source>
        <dbReference type="SAM" id="Phobius"/>
    </source>
</evidence>
<feature type="transmembrane region" description="Helical" evidence="2">
    <location>
        <begin position="6"/>
        <end position="29"/>
    </location>
</feature>
<gene>
    <name evidence="3" type="ORF">SDRG_12568</name>
</gene>
<dbReference type="VEuPathDB" id="FungiDB:SDRG_12568"/>
<reference evidence="3 4" key="1">
    <citation type="submission" date="2012-04" db="EMBL/GenBank/DDBJ databases">
        <title>The Genome Sequence of Saprolegnia declina VS20.</title>
        <authorList>
            <consortium name="The Broad Institute Genome Sequencing Platform"/>
            <person name="Russ C."/>
            <person name="Nusbaum C."/>
            <person name="Tyler B."/>
            <person name="van West P."/>
            <person name="Dieguez-Uribeondo J."/>
            <person name="de Bruijn I."/>
            <person name="Tripathy S."/>
            <person name="Jiang R."/>
            <person name="Young S.K."/>
            <person name="Zeng Q."/>
            <person name="Gargeya S."/>
            <person name="Fitzgerald M."/>
            <person name="Haas B."/>
            <person name="Abouelleil A."/>
            <person name="Alvarado L."/>
            <person name="Arachchi H.M."/>
            <person name="Berlin A."/>
            <person name="Chapman S.B."/>
            <person name="Goldberg J."/>
            <person name="Griggs A."/>
            <person name="Gujja S."/>
            <person name="Hansen M."/>
            <person name="Howarth C."/>
            <person name="Imamovic A."/>
            <person name="Larimer J."/>
            <person name="McCowen C."/>
            <person name="Montmayeur A."/>
            <person name="Murphy C."/>
            <person name="Neiman D."/>
            <person name="Pearson M."/>
            <person name="Priest M."/>
            <person name="Roberts A."/>
            <person name="Saif S."/>
            <person name="Shea T."/>
            <person name="Sisk P."/>
            <person name="Sykes S."/>
            <person name="Wortman J."/>
            <person name="Nusbaum C."/>
            <person name="Birren B."/>
        </authorList>
    </citation>
    <scope>NUCLEOTIDE SEQUENCE [LARGE SCALE GENOMIC DNA]</scope>
    <source>
        <strain evidence="3 4">VS20</strain>
    </source>
</reference>
<protein>
    <submittedName>
        <fullName evidence="3">Uncharacterized protein</fullName>
    </submittedName>
</protein>
<keyword evidence="2" id="KW-0472">Membrane</keyword>
<dbReference type="AlphaFoldDB" id="T0RIU0"/>
<accession>T0RIU0</accession>
<dbReference type="EMBL" id="JH767181">
    <property type="protein sequence ID" value="EQC29797.1"/>
    <property type="molecule type" value="Genomic_DNA"/>
</dbReference>
<keyword evidence="4" id="KW-1185">Reference proteome</keyword>
<organism evidence="3 4">
    <name type="scientific">Saprolegnia diclina (strain VS20)</name>
    <dbReference type="NCBI Taxonomy" id="1156394"/>
    <lineage>
        <taxon>Eukaryota</taxon>
        <taxon>Sar</taxon>
        <taxon>Stramenopiles</taxon>
        <taxon>Oomycota</taxon>
        <taxon>Saprolegniomycetes</taxon>
        <taxon>Saprolegniales</taxon>
        <taxon>Saprolegniaceae</taxon>
        <taxon>Saprolegnia</taxon>
    </lineage>
</organism>
<feature type="non-terminal residue" evidence="3">
    <location>
        <position position="1"/>
    </location>
</feature>
<dbReference type="RefSeq" id="XP_008616863.1">
    <property type="nucleotide sequence ID" value="XM_008618641.1"/>
</dbReference>
<dbReference type="InParanoid" id="T0RIU0"/>
<sequence length="80" mass="8085">FLGLDNQQIIVSGGAIGGFMVVVAVALAVSASREKKAAPAQSVLADNVIDEIEAAEKASPAVKDADVEDMTSESPSVVSV</sequence>
<keyword evidence="2" id="KW-1133">Transmembrane helix</keyword>
<proteinExistence type="predicted"/>
<evidence type="ECO:0000256" key="1">
    <source>
        <dbReference type="SAM" id="MobiDB-lite"/>
    </source>
</evidence>
<dbReference type="OrthoDB" id="79584at2759"/>
<dbReference type="Proteomes" id="UP000030762">
    <property type="component" value="Unassembled WGS sequence"/>
</dbReference>
<keyword evidence="2" id="KW-0812">Transmembrane</keyword>
<evidence type="ECO:0000313" key="4">
    <source>
        <dbReference type="Proteomes" id="UP000030762"/>
    </source>
</evidence>
<evidence type="ECO:0000313" key="3">
    <source>
        <dbReference type="EMBL" id="EQC29797.1"/>
    </source>
</evidence>
<name>T0RIU0_SAPDV</name>
<feature type="region of interest" description="Disordered" evidence="1">
    <location>
        <begin position="60"/>
        <end position="80"/>
    </location>
</feature>
<dbReference type="GeneID" id="19953295"/>